<feature type="compositionally biased region" description="Pro residues" evidence="1">
    <location>
        <begin position="124"/>
        <end position="154"/>
    </location>
</feature>
<feature type="compositionally biased region" description="Low complexity" evidence="1">
    <location>
        <begin position="155"/>
        <end position="164"/>
    </location>
</feature>
<dbReference type="PANTHER" id="PTHR36036">
    <property type="entry name" value="PROLINE-RICH FAMILY PROTEIN"/>
    <property type="match status" value="1"/>
</dbReference>
<feature type="region of interest" description="Disordered" evidence="1">
    <location>
        <begin position="33"/>
        <end position="164"/>
    </location>
</feature>
<gene>
    <name evidence="3" type="ORF">DCAR_0418142</name>
</gene>
<evidence type="ECO:0000256" key="2">
    <source>
        <dbReference type="SAM" id="Phobius"/>
    </source>
</evidence>
<dbReference type="EMBL" id="CP093346">
    <property type="protein sequence ID" value="WOG98797.1"/>
    <property type="molecule type" value="Genomic_DNA"/>
</dbReference>
<keyword evidence="4" id="KW-1185">Reference proteome</keyword>
<feature type="transmembrane region" description="Helical" evidence="2">
    <location>
        <begin position="12"/>
        <end position="30"/>
    </location>
</feature>
<protein>
    <submittedName>
        <fullName evidence="3">Uncharacterized protein</fullName>
    </submittedName>
</protein>
<dbReference type="PRINTS" id="PR01217">
    <property type="entry name" value="PRICHEXTENSN"/>
</dbReference>
<sequence>MCYVGKATKIFIFIITVLVITGLVLGFSLLKHHDKNKNKSGNNKCENDESCSQAQLQPPIQIPGSGGSSPLITPPLNPVLSPPPIITNPGNAPPPPIVANPNNAPPPPTATPTPLPPSATGTPNAPPPTLSESPPPPSTVLVTAPPPVYTPPSPAVVAPGPVTS</sequence>
<name>A0A165Z6R8_DAUCS</name>
<reference evidence="3" key="1">
    <citation type="journal article" date="2016" name="Nat. Genet.">
        <title>A high-quality carrot genome assembly provides new insights into carotenoid accumulation and asterid genome evolution.</title>
        <authorList>
            <person name="Iorizzo M."/>
            <person name="Ellison S."/>
            <person name="Senalik D."/>
            <person name="Zeng P."/>
            <person name="Satapoomin P."/>
            <person name="Huang J."/>
            <person name="Bowman M."/>
            <person name="Iovene M."/>
            <person name="Sanseverino W."/>
            <person name="Cavagnaro P."/>
            <person name="Yildiz M."/>
            <person name="Macko-Podgorni A."/>
            <person name="Moranska E."/>
            <person name="Grzebelus E."/>
            <person name="Grzebelus D."/>
            <person name="Ashrafi H."/>
            <person name="Zheng Z."/>
            <person name="Cheng S."/>
            <person name="Spooner D."/>
            <person name="Van Deynze A."/>
            <person name="Simon P."/>
        </authorList>
    </citation>
    <scope>NUCLEOTIDE SEQUENCE</scope>
    <source>
        <tissue evidence="3">Leaf</tissue>
    </source>
</reference>
<keyword evidence="2" id="KW-0472">Membrane</keyword>
<dbReference type="OMA" id="PPNFFPN"/>
<accession>A0A165Z6R8</accession>
<dbReference type="Gramene" id="KZM99677">
    <property type="protein sequence ID" value="KZM99677"/>
    <property type="gene ID" value="DCAR_012961"/>
</dbReference>
<dbReference type="Proteomes" id="UP000077755">
    <property type="component" value="Chromosome 4"/>
</dbReference>
<keyword evidence="2" id="KW-1133">Transmembrane helix</keyword>
<feature type="compositionally biased region" description="Pro residues" evidence="1">
    <location>
        <begin position="72"/>
        <end position="117"/>
    </location>
</feature>
<dbReference type="AlphaFoldDB" id="A0A165Z6R8"/>
<feature type="compositionally biased region" description="Polar residues" evidence="1">
    <location>
        <begin position="39"/>
        <end position="58"/>
    </location>
</feature>
<reference evidence="3" key="2">
    <citation type="submission" date="2022-03" db="EMBL/GenBank/DDBJ databases">
        <title>Draft title - Genomic analysis of global carrot germplasm unveils the trajectory of domestication and the origin of high carotenoid orange carrot.</title>
        <authorList>
            <person name="Iorizzo M."/>
            <person name="Ellison S."/>
            <person name="Senalik D."/>
            <person name="Macko-Podgorni A."/>
            <person name="Grzebelus D."/>
            <person name="Bostan H."/>
            <person name="Rolling W."/>
            <person name="Curaba J."/>
            <person name="Simon P."/>
        </authorList>
    </citation>
    <scope>NUCLEOTIDE SEQUENCE</scope>
    <source>
        <tissue evidence="3">Leaf</tissue>
    </source>
</reference>
<dbReference type="InterPro" id="IPR040277">
    <property type="entry name" value="Os04g0629400-like"/>
</dbReference>
<dbReference type="PANTHER" id="PTHR36036:SF1">
    <property type="entry name" value="PROLINE-RICH FAMILY PROTEIN"/>
    <property type="match status" value="1"/>
</dbReference>
<dbReference type="KEGG" id="dcr:108217522"/>
<keyword evidence="2" id="KW-0812">Transmembrane</keyword>
<evidence type="ECO:0000313" key="4">
    <source>
        <dbReference type="Proteomes" id="UP000077755"/>
    </source>
</evidence>
<evidence type="ECO:0000313" key="3">
    <source>
        <dbReference type="EMBL" id="WOG98797.1"/>
    </source>
</evidence>
<organism evidence="3 4">
    <name type="scientific">Daucus carota subsp. sativus</name>
    <name type="common">Carrot</name>
    <dbReference type="NCBI Taxonomy" id="79200"/>
    <lineage>
        <taxon>Eukaryota</taxon>
        <taxon>Viridiplantae</taxon>
        <taxon>Streptophyta</taxon>
        <taxon>Embryophyta</taxon>
        <taxon>Tracheophyta</taxon>
        <taxon>Spermatophyta</taxon>
        <taxon>Magnoliopsida</taxon>
        <taxon>eudicotyledons</taxon>
        <taxon>Gunneridae</taxon>
        <taxon>Pentapetalae</taxon>
        <taxon>asterids</taxon>
        <taxon>campanulids</taxon>
        <taxon>Apiales</taxon>
        <taxon>Apiaceae</taxon>
        <taxon>Apioideae</taxon>
        <taxon>Scandiceae</taxon>
        <taxon>Daucinae</taxon>
        <taxon>Daucus</taxon>
        <taxon>Daucus sect. Daucus</taxon>
    </lineage>
</organism>
<proteinExistence type="predicted"/>
<evidence type="ECO:0000256" key="1">
    <source>
        <dbReference type="SAM" id="MobiDB-lite"/>
    </source>
</evidence>